<keyword evidence="8 13" id="KW-0401">Integrin</keyword>
<dbReference type="Gene3D" id="1.20.5.930">
    <property type="entry name" value="Bicelle-embedded integrin alpha(iib) transmembrane segment"/>
    <property type="match status" value="1"/>
</dbReference>
<dbReference type="Pfam" id="PF08441">
    <property type="entry name" value="Integrin_A_Ig_1"/>
    <property type="match status" value="1"/>
</dbReference>
<dbReference type="Gene3D" id="2.60.40.1460">
    <property type="entry name" value="Integrin domains. Chain A, domain 2"/>
    <property type="match status" value="1"/>
</dbReference>
<evidence type="ECO:0000256" key="6">
    <source>
        <dbReference type="ARBA" id="ARBA00022889"/>
    </source>
</evidence>
<comment type="similarity">
    <text evidence="2 13">Belongs to the integrin alpha chain family.</text>
</comment>
<accession>A0A8C2DGE5</accession>
<dbReference type="PROSITE" id="PS00242">
    <property type="entry name" value="INTEGRIN_ALPHA"/>
    <property type="match status" value="1"/>
</dbReference>
<dbReference type="PANTHER" id="PTHR23220:SF89">
    <property type="entry name" value="INTEGRIN ALPHA-3"/>
    <property type="match status" value="1"/>
</dbReference>
<keyword evidence="10 13" id="KW-0675">Receptor</keyword>
<evidence type="ECO:0000313" key="17">
    <source>
        <dbReference type="Ensembl" id="ENSCCRP00020025859.1"/>
    </source>
</evidence>
<feature type="domain" description="Integrin alpha third immunoglobulin-like" evidence="16">
    <location>
        <begin position="771"/>
        <end position="971"/>
    </location>
</feature>
<evidence type="ECO:0000256" key="3">
    <source>
        <dbReference type="ARBA" id="ARBA00022692"/>
    </source>
</evidence>
<proteinExistence type="inferred from homology"/>
<keyword evidence="11" id="KW-0325">Glycoprotein</keyword>
<evidence type="ECO:0000256" key="12">
    <source>
        <dbReference type="PROSITE-ProRule" id="PRU00803"/>
    </source>
</evidence>
<evidence type="ECO:0000256" key="2">
    <source>
        <dbReference type="ARBA" id="ARBA00008054"/>
    </source>
</evidence>
<dbReference type="Proteomes" id="UP000694701">
    <property type="component" value="Unplaced"/>
</dbReference>
<evidence type="ECO:0000256" key="1">
    <source>
        <dbReference type="ARBA" id="ARBA00004479"/>
    </source>
</evidence>
<feature type="domain" description="Integrin alpha first immunoglubulin-like" evidence="14">
    <location>
        <begin position="456"/>
        <end position="605"/>
    </location>
</feature>
<dbReference type="PROSITE" id="PS51470">
    <property type="entry name" value="FG_GAP"/>
    <property type="match status" value="3"/>
</dbReference>
<dbReference type="InterPro" id="IPR013649">
    <property type="entry name" value="Integrin_alpha_Ig-like_1"/>
</dbReference>
<evidence type="ECO:0000259" key="14">
    <source>
        <dbReference type="Pfam" id="PF08441"/>
    </source>
</evidence>
<dbReference type="Ensembl" id="ENSCCRT00020028338.1">
    <property type="protein sequence ID" value="ENSCCRP00020025859.1"/>
    <property type="gene ID" value="ENSCCRG00020011912.1"/>
</dbReference>
<feature type="repeat" description="FG-GAP" evidence="12">
    <location>
        <begin position="288"/>
        <end position="349"/>
    </location>
</feature>
<dbReference type="InterPro" id="IPR048285">
    <property type="entry name" value="Integrin_alpha_Ig-like_2"/>
</dbReference>
<feature type="signal peptide" evidence="13">
    <location>
        <begin position="1"/>
        <end position="21"/>
    </location>
</feature>
<dbReference type="GO" id="GO:0009897">
    <property type="term" value="C:external side of plasma membrane"/>
    <property type="evidence" value="ECO:0007669"/>
    <property type="project" value="TreeGrafter"/>
</dbReference>
<dbReference type="Gene3D" id="2.60.40.1510">
    <property type="entry name" value="ntegrin, alpha v. Chain A, domain 3"/>
    <property type="match status" value="1"/>
</dbReference>
<evidence type="ECO:0000256" key="13">
    <source>
        <dbReference type="RuleBase" id="RU003762"/>
    </source>
</evidence>
<reference evidence="17" key="1">
    <citation type="submission" date="2025-08" db="UniProtKB">
        <authorList>
            <consortium name="Ensembl"/>
        </authorList>
    </citation>
    <scope>IDENTIFICATION</scope>
</reference>
<dbReference type="Gene3D" id="2.130.10.130">
    <property type="entry name" value="Integrin alpha, N-terminal"/>
    <property type="match status" value="1"/>
</dbReference>
<dbReference type="GO" id="GO:0005178">
    <property type="term" value="F:integrin binding"/>
    <property type="evidence" value="ECO:0007669"/>
    <property type="project" value="TreeGrafter"/>
</dbReference>
<dbReference type="GO" id="GO:0050900">
    <property type="term" value="P:leukocyte migration"/>
    <property type="evidence" value="ECO:0007669"/>
    <property type="project" value="TreeGrafter"/>
</dbReference>
<dbReference type="SUPFAM" id="SSF69179">
    <property type="entry name" value="Integrin domains"/>
    <property type="match status" value="3"/>
</dbReference>
<comment type="subcellular location">
    <subcellularLocation>
        <location evidence="1 13">Membrane</location>
        <topology evidence="1 13">Single-pass type I membrane protein</topology>
    </subcellularLocation>
</comment>
<dbReference type="Pfam" id="PF20805">
    <property type="entry name" value="Integrin_A_Ig_2"/>
    <property type="match status" value="1"/>
</dbReference>
<keyword evidence="7 13" id="KW-1133">Transmembrane helix</keyword>
<evidence type="ECO:0000256" key="8">
    <source>
        <dbReference type="ARBA" id="ARBA00023037"/>
    </source>
</evidence>
<feature type="domain" description="Integrin alpha second immunoglobulin-like" evidence="15">
    <location>
        <begin position="606"/>
        <end position="754"/>
    </location>
</feature>
<keyword evidence="9 13" id="KW-0472">Membrane</keyword>
<dbReference type="GO" id="GO:0007229">
    <property type="term" value="P:integrin-mediated signaling pathway"/>
    <property type="evidence" value="ECO:0007669"/>
    <property type="project" value="UniProtKB-KW"/>
</dbReference>
<dbReference type="Pfam" id="PF20806">
    <property type="entry name" value="Integrin_A_Ig_3"/>
    <property type="match status" value="1"/>
</dbReference>
<evidence type="ECO:0000256" key="11">
    <source>
        <dbReference type="ARBA" id="ARBA00023180"/>
    </source>
</evidence>
<dbReference type="InterPro" id="IPR013519">
    <property type="entry name" value="Int_alpha_beta-p"/>
</dbReference>
<feature type="repeat" description="FG-GAP" evidence="12">
    <location>
        <begin position="350"/>
        <end position="405"/>
    </location>
</feature>
<dbReference type="Pfam" id="PF01839">
    <property type="entry name" value="FG-GAP"/>
    <property type="match status" value="2"/>
</dbReference>
<name>A0A8C2DGE5_CYPCA</name>
<dbReference type="InterPro" id="IPR013517">
    <property type="entry name" value="FG-GAP"/>
</dbReference>
<evidence type="ECO:0000256" key="5">
    <source>
        <dbReference type="ARBA" id="ARBA00022737"/>
    </source>
</evidence>
<protein>
    <submittedName>
        <fullName evidence="17">Integrin, alpha 3b</fullName>
    </submittedName>
</protein>
<keyword evidence="6 13" id="KW-0130">Cell adhesion</keyword>
<dbReference type="GO" id="GO:0098609">
    <property type="term" value="P:cell-cell adhesion"/>
    <property type="evidence" value="ECO:0007669"/>
    <property type="project" value="TreeGrafter"/>
</dbReference>
<evidence type="ECO:0000256" key="10">
    <source>
        <dbReference type="ARBA" id="ARBA00023170"/>
    </source>
</evidence>
<dbReference type="SUPFAM" id="SSF69318">
    <property type="entry name" value="Integrin alpha N-terminal domain"/>
    <property type="match status" value="1"/>
</dbReference>
<organism evidence="17 18">
    <name type="scientific">Cyprinus carpio</name>
    <name type="common">Common carp</name>
    <dbReference type="NCBI Taxonomy" id="7962"/>
    <lineage>
        <taxon>Eukaryota</taxon>
        <taxon>Metazoa</taxon>
        <taxon>Chordata</taxon>
        <taxon>Craniata</taxon>
        <taxon>Vertebrata</taxon>
        <taxon>Euteleostomi</taxon>
        <taxon>Actinopterygii</taxon>
        <taxon>Neopterygii</taxon>
        <taxon>Teleostei</taxon>
        <taxon>Ostariophysi</taxon>
        <taxon>Cypriniformes</taxon>
        <taxon>Cyprinidae</taxon>
        <taxon>Cyprininae</taxon>
        <taxon>Cyprinus</taxon>
    </lineage>
</organism>
<dbReference type="InterPro" id="IPR032695">
    <property type="entry name" value="Integrin_dom_sf"/>
</dbReference>
<keyword evidence="5" id="KW-0677">Repeat</keyword>
<feature type="chain" id="PRO_5034576959" evidence="13">
    <location>
        <begin position="22"/>
        <end position="1060"/>
    </location>
</feature>
<sequence length="1060" mass="117920">MAGKSLYLCVFVICAIQTITGFNIDVQFPVIKEGKTKGSLFGFSVALHKQTEKTKKNLLLVGAPQEKAQPQLSTFNINETGAVYYCPITIDQHDCGRMDLISPPQSTEMVEGMWLGVTVASQRNGGHVLACGHRYVKKLLGAEEQQRMVGKCYVRGNDLTYDPSDYWQSDTYELCDFNYDQNLEGMCNMGISGGMTENDVYFGTPGSFVWQGTVHMKERDPNSDFPGDTNEITFGKLGEDRLNIYIGYSVVEDIKLLDHSKYTVVTGAPRDSFKGSVILAEKQDLIFNPVMTIPGEQIGSYFGSCLAVTDLNNDDWNDLIVGAPFYFDRYKEEGGAVYIFMNENGSFQEKASLVLKGKKGSGFGFAVAAVGDVNQDGFQDFAVGAPFHDSGKVYIWMGSKNGINKEPSQVIEGKSVGPSGFQTFGYSLSGGMDMDGNDYPDILVGSMDDRIALLRARPVIHLAKNFTVEPKIVIPSKCNDSMCIKVTVCFSYTLSSGNKAFRKAITVKYTVDADQNRRGARVRFLNKQSTFTSLLSFSTPACQELNLTVNNPVKDKLQPIVFTLNVSLNEQKAAAQQTLQSLDDFPVLSGQQILTDKTEINFHKECGDDNRCSSNLQLKATFADENHIPFPGQTMEFNSNIKKLVMMVEVTNTPDGGRQAEDAHQAMLNITIPPSLQYSGVRLQSGFDTLVCSANETLICDLGNPFKSNQKGSFIIIFETSGITLYTEQIESQLQLSTISEQKDLYPVPVTLNVKNTVLTTFSLEKQVIDTSFSGSVIGESAMNSTSDVGSPLEFVFLVRVLGEPLGDLGTLMIDFEWPFEVTNGKWLLYLTEIVITGESESRCVPPGKVVNPLNLTLSDRATKRSKRDLESGYPHAEASVTVLAPRKVSHLLECSKLTAHCMTFSCPLHNTSKQAEIRVRSRVWNSTLLEDYANALRVEVKGQATLRLLTDKPAIRMDNQIREFSVNIDPVLGEETPYEVPLWIIIVAAVAGILLLGIISLILWKCGFFKRTVYYRIMPKYHGVKVRKEERYNLAFQPEQELSKKLWVTNWTEMHEYYY</sequence>
<dbReference type="Gene3D" id="2.60.40.1530">
    <property type="entry name" value="ntegrin, alpha v. Chain A, domain 4"/>
    <property type="match status" value="1"/>
</dbReference>
<dbReference type="InterPro" id="IPR000413">
    <property type="entry name" value="Integrin_alpha"/>
</dbReference>
<dbReference type="PANTHER" id="PTHR23220">
    <property type="entry name" value="INTEGRIN ALPHA"/>
    <property type="match status" value="1"/>
</dbReference>
<keyword evidence="4 13" id="KW-0732">Signal</keyword>
<dbReference type="InterPro" id="IPR028994">
    <property type="entry name" value="Integrin_alpha_N"/>
</dbReference>
<dbReference type="InterPro" id="IPR018184">
    <property type="entry name" value="Integrin_alpha_C_CS"/>
</dbReference>
<keyword evidence="3 13" id="KW-0812">Transmembrane</keyword>
<evidence type="ECO:0000259" key="16">
    <source>
        <dbReference type="Pfam" id="PF20806"/>
    </source>
</evidence>
<feature type="transmembrane region" description="Helical" evidence="13">
    <location>
        <begin position="983"/>
        <end position="1005"/>
    </location>
</feature>
<dbReference type="InterPro" id="IPR048286">
    <property type="entry name" value="Integrin_alpha_Ig-like_3"/>
</dbReference>
<dbReference type="SMART" id="SM00191">
    <property type="entry name" value="Int_alpha"/>
    <property type="match status" value="4"/>
</dbReference>
<dbReference type="GO" id="GO:0008305">
    <property type="term" value="C:integrin complex"/>
    <property type="evidence" value="ECO:0007669"/>
    <property type="project" value="InterPro"/>
</dbReference>
<evidence type="ECO:0000259" key="15">
    <source>
        <dbReference type="Pfam" id="PF20805"/>
    </source>
</evidence>
<dbReference type="AlphaFoldDB" id="A0A8C2DGE5"/>
<evidence type="ECO:0000256" key="9">
    <source>
        <dbReference type="ARBA" id="ARBA00023136"/>
    </source>
</evidence>
<feature type="repeat" description="FG-GAP" evidence="12">
    <location>
        <begin position="409"/>
        <end position="471"/>
    </location>
</feature>
<evidence type="ECO:0000256" key="7">
    <source>
        <dbReference type="ARBA" id="ARBA00022989"/>
    </source>
</evidence>
<dbReference type="GO" id="GO:0033627">
    <property type="term" value="P:cell adhesion mediated by integrin"/>
    <property type="evidence" value="ECO:0007669"/>
    <property type="project" value="TreeGrafter"/>
</dbReference>
<dbReference type="PRINTS" id="PR01185">
    <property type="entry name" value="INTEGRINA"/>
</dbReference>
<evidence type="ECO:0000313" key="18">
    <source>
        <dbReference type="Proteomes" id="UP000694701"/>
    </source>
</evidence>
<dbReference type="GO" id="GO:0007160">
    <property type="term" value="P:cell-matrix adhesion"/>
    <property type="evidence" value="ECO:0007669"/>
    <property type="project" value="TreeGrafter"/>
</dbReference>
<evidence type="ECO:0000256" key="4">
    <source>
        <dbReference type="ARBA" id="ARBA00022729"/>
    </source>
</evidence>